<name>A0AAN7FWL8_QUERU</name>
<dbReference type="InterPro" id="IPR032466">
    <property type="entry name" value="Metal_Hydrolase"/>
</dbReference>
<evidence type="ECO:0000256" key="1">
    <source>
        <dbReference type="ARBA" id="ARBA00004955"/>
    </source>
</evidence>
<evidence type="ECO:0000256" key="5">
    <source>
        <dbReference type="ARBA" id="ARBA00022801"/>
    </source>
</evidence>
<dbReference type="GO" id="GO:0032264">
    <property type="term" value="P:IMP salvage"/>
    <property type="evidence" value="ECO:0007669"/>
    <property type="project" value="InterPro"/>
</dbReference>
<evidence type="ECO:0000256" key="3">
    <source>
        <dbReference type="ARBA" id="ARBA00012775"/>
    </source>
</evidence>
<comment type="similarity">
    <text evidence="2">Belongs to the metallo-dependent hydrolases superfamily. Adenosine and AMP deaminases family.</text>
</comment>
<feature type="binding site" evidence="10">
    <location>
        <position position="527"/>
    </location>
    <ligand>
        <name>substrate</name>
    </ligand>
</feature>
<dbReference type="Gene3D" id="4.10.800.20">
    <property type="match status" value="1"/>
</dbReference>
<feature type="binding site" evidence="11">
    <location>
        <position position="870"/>
    </location>
    <ligand>
        <name>Zn(2+)</name>
        <dbReference type="ChEBI" id="CHEBI:29105"/>
        <note>catalytic</note>
    </ligand>
</feature>
<evidence type="ECO:0000256" key="12">
    <source>
        <dbReference type="SAM" id="MobiDB-lite"/>
    </source>
</evidence>
<evidence type="ECO:0000313" key="15">
    <source>
        <dbReference type="Proteomes" id="UP001324115"/>
    </source>
</evidence>
<dbReference type="GO" id="GO:0046033">
    <property type="term" value="P:AMP metabolic process"/>
    <property type="evidence" value="ECO:0007669"/>
    <property type="project" value="TreeGrafter"/>
</dbReference>
<dbReference type="SUPFAM" id="SSF51556">
    <property type="entry name" value="Metallo-dependent hydrolases"/>
    <property type="match status" value="1"/>
</dbReference>
<dbReference type="PANTHER" id="PTHR11359">
    <property type="entry name" value="AMP DEAMINASE"/>
    <property type="match status" value="1"/>
</dbReference>
<accession>A0AAN7FWL8</accession>
<feature type="binding site" evidence="11">
    <location>
        <position position="793"/>
    </location>
    <ligand>
        <name>Zn(2+)</name>
        <dbReference type="ChEBI" id="CHEBI:29105"/>
        <note>catalytic</note>
    </ligand>
</feature>
<feature type="binding site" evidence="11">
    <location>
        <position position="527"/>
    </location>
    <ligand>
        <name>Zn(2+)</name>
        <dbReference type="ChEBI" id="CHEBI:29105"/>
        <note>catalytic</note>
    </ligand>
</feature>
<dbReference type="FunFam" id="4.10.800.20:FF:000001">
    <property type="entry name" value="AMP deaminase"/>
    <property type="match status" value="1"/>
</dbReference>
<dbReference type="EC" id="3.5.4.6" evidence="3"/>
<gene>
    <name evidence="14" type="ORF">RGQ29_015719</name>
</gene>
<feature type="active site" description="Proton acceptor" evidence="9">
    <location>
        <position position="815"/>
    </location>
</feature>
<keyword evidence="13" id="KW-0472">Membrane</keyword>
<feature type="binding site" evidence="11">
    <location>
        <position position="525"/>
    </location>
    <ligand>
        <name>Zn(2+)</name>
        <dbReference type="ChEBI" id="CHEBI:29105"/>
        <note>catalytic</note>
    </ligand>
</feature>
<feature type="transmembrane region" description="Helical" evidence="13">
    <location>
        <begin position="78"/>
        <end position="97"/>
    </location>
</feature>
<dbReference type="FunFam" id="3.20.20.140:FF:000035">
    <property type="entry name" value="Probable amp deaminase"/>
    <property type="match status" value="1"/>
</dbReference>
<evidence type="ECO:0000256" key="10">
    <source>
        <dbReference type="PIRSR" id="PIRSR606329-2"/>
    </source>
</evidence>
<evidence type="ECO:0000313" key="14">
    <source>
        <dbReference type="EMBL" id="KAK4598356.1"/>
    </source>
</evidence>
<proteinExistence type="inferred from homology"/>
<evidence type="ECO:0000256" key="4">
    <source>
        <dbReference type="ARBA" id="ARBA00022723"/>
    </source>
</evidence>
<dbReference type="InterPro" id="IPR006650">
    <property type="entry name" value="A/AMP_deam_AS"/>
</dbReference>
<dbReference type="Pfam" id="PF19326">
    <property type="entry name" value="AMP_deaminase"/>
    <property type="match status" value="1"/>
</dbReference>
<dbReference type="GO" id="GO:0005829">
    <property type="term" value="C:cytosol"/>
    <property type="evidence" value="ECO:0007669"/>
    <property type="project" value="TreeGrafter"/>
</dbReference>
<comment type="pathway">
    <text evidence="1">Purine metabolism; IMP biosynthesis via salvage pathway; IMP from AMP: step 1/1.</text>
</comment>
<evidence type="ECO:0000256" key="8">
    <source>
        <dbReference type="ARBA" id="ARBA00051746"/>
    </source>
</evidence>
<dbReference type="CDD" id="cd01319">
    <property type="entry name" value="AMPD"/>
    <property type="match status" value="1"/>
</dbReference>
<keyword evidence="15" id="KW-1185">Reference proteome</keyword>
<dbReference type="PANTHER" id="PTHR11359:SF14">
    <property type="entry name" value="AMP DEAMINASE"/>
    <property type="match status" value="1"/>
</dbReference>
<dbReference type="Gene3D" id="3.20.20.140">
    <property type="entry name" value="Metal-dependent hydrolases"/>
    <property type="match status" value="1"/>
</dbReference>
<keyword evidence="13" id="KW-0812">Transmembrane</keyword>
<evidence type="ECO:0000256" key="7">
    <source>
        <dbReference type="ARBA" id="ARBA00023080"/>
    </source>
</evidence>
<evidence type="ECO:0000256" key="13">
    <source>
        <dbReference type="SAM" id="Phobius"/>
    </source>
</evidence>
<protein>
    <recommendedName>
        <fullName evidence="3">AMP deaminase</fullName>
        <ecNumber evidence="3">3.5.4.6</ecNumber>
    </recommendedName>
</protein>
<dbReference type="Proteomes" id="UP001324115">
    <property type="component" value="Unassembled WGS sequence"/>
</dbReference>
<dbReference type="AlphaFoldDB" id="A0AAN7FWL8"/>
<keyword evidence="4 11" id="KW-0479">Metal-binding</keyword>
<feature type="binding site" evidence="10">
    <location>
        <begin position="596"/>
        <end position="601"/>
    </location>
    <ligand>
        <name>substrate</name>
    </ligand>
</feature>
<feature type="region of interest" description="Disordered" evidence="12">
    <location>
        <begin position="120"/>
        <end position="143"/>
    </location>
</feature>
<dbReference type="NCBIfam" id="TIGR01429">
    <property type="entry name" value="AMP_deaminase"/>
    <property type="match status" value="1"/>
</dbReference>
<keyword evidence="7" id="KW-0546">Nucleotide metabolism</keyword>
<evidence type="ECO:0000256" key="2">
    <source>
        <dbReference type="ARBA" id="ARBA00006676"/>
    </source>
</evidence>
<dbReference type="GO" id="GO:0003876">
    <property type="term" value="F:AMP deaminase activity"/>
    <property type="evidence" value="ECO:0007669"/>
    <property type="project" value="UniProtKB-EC"/>
</dbReference>
<comment type="catalytic activity">
    <reaction evidence="8">
        <text>AMP + H2O + H(+) = IMP + NH4(+)</text>
        <dbReference type="Rhea" id="RHEA:14777"/>
        <dbReference type="ChEBI" id="CHEBI:15377"/>
        <dbReference type="ChEBI" id="CHEBI:15378"/>
        <dbReference type="ChEBI" id="CHEBI:28938"/>
        <dbReference type="ChEBI" id="CHEBI:58053"/>
        <dbReference type="ChEBI" id="CHEBI:456215"/>
        <dbReference type="EC" id="3.5.4.6"/>
    </reaction>
</comment>
<evidence type="ECO:0000256" key="11">
    <source>
        <dbReference type="PIRSR" id="PIRSR606329-3"/>
    </source>
</evidence>
<reference evidence="14 15" key="1">
    <citation type="journal article" date="2023" name="G3 (Bethesda)">
        <title>A haplotype-resolved chromosome-scale genome for Quercus rubra L. provides insights into the genetics of adaptive traits for red oak species.</title>
        <authorList>
            <person name="Kapoor B."/>
            <person name="Jenkins J."/>
            <person name="Schmutz J."/>
            <person name="Zhebentyayeva T."/>
            <person name="Kuelheim C."/>
            <person name="Coggeshall M."/>
            <person name="Heim C."/>
            <person name="Lasky J.R."/>
            <person name="Leites L."/>
            <person name="Islam-Faridi N."/>
            <person name="Romero-Severson J."/>
            <person name="DeLeo V.L."/>
            <person name="Lucas S.M."/>
            <person name="Lazic D."/>
            <person name="Gailing O."/>
            <person name="Carlson J."/>
            <person name="Staton M."/>
        </authorList>
    </citation>
    <scope>NUCLEOTIDE SEQUENCE [LARGE SCALE GENOMIC DNA]</scope>
    <source>
        <strain evidence="14">Pseudo-F2</strain>
    </source>
</reference>
<keyword evidence="13" id="KW-1133">Transmembrane helix</keyword>
<organism evidence="14 15">
    <name type="scientific">Quercus rubra</name>
    <name type="common">Northern red oak</name>
    <name type="synonym">Quercus borealis</name>
    <dbReference type="NCBI Taxonomy" id="3512"/>
    <lineage>
        <taxon>Eukaryota</taxon>
        <taxon>Viridiplantae</taxon>
        <taxon>Streptophyta</taxon>
        <taxon>Embryophyta</taxon>
        <taxon>Tracheophyta</taxon>
        <taxon>Spermatophyta</taxon>
        <taxon>Magnoliopsida</taxon>
        <taxon>eudicotyledons</taxon>
        <taxon>Gunneridae</taxon>
        <taxon>Pentapetalae</taxon>
        <taxon>rosids</taxon>
        <taxon>fabids</taxon>
        <taxon>Fagales</taxon>
        <taxon>Fagaceae</taxon>
        <taxon>Quercus</taxon>
    </lineage>
</organism>
<keyword evidence="5" id="KW-0378">Hydrolase</keyword>
<comment type="cofactor">
    <cofactor evidence="11">
        <name>Zn(2+)</name>
        <dbReference type="ChEBI" id="CHEBI:29105"/>
    </cofactor>
    <text evidence="11">Binds 1 zinc ion per subunit.</text>
</comment>
<evidence type="ECO:0000256" key="9">
    <source>
        <dbReference type="PIRSR" id="PIRSR606329-1"/>
    </source>
</evidence>
<comment type="caution">
    <text evidence="14">The sequence shown here is derived from an EMBL/GenBank/DDBJ whole genome shotgun (WGS) entry which is preliminary data.</text>
</comment>
<dbReference type="EMBL" id="JAXUIC010000003">
    <property type="protein sequence ID" value="KAK4598356.1"/>
    <property type="molecule type" value="Genomic_DNA"/>
</dbReference>
<evidence type="ECO:0000256" key="6">
    <source>
        <dbReference type="ARBA" id="ARBA00022833"/>
    </source>
</evidence>
<dbReference type="InterPro" id="IPR006329">
    <property type="entry name" value="AMPD"/>
</dbReference>
<feature type="binding site" evidence="10">
    <location>
        <begin position="871"/>
        <end position="874"/>
    </location>
    <ligand>
        <name>substrate</name>
    </ligand>
</feature>
<dbReference type="GO" id="GO:0046872">
    <property type="term" value="F:metal ion binding"/>
    <property type="evidence" value="ECO:0007669"/>
    <property type="project" value="UniProtKB-KW"/>
</dbReference>
<sequence>MARTSKSNPDIKGPLNHFNGQKKYYYQPNNCSDSPSLHSSTTLTLAHDIRFPFSENSSTRFKKNNFLMDSSSASSLQLAMAALVGASLMAISAFYFHKRSVDQVLNRLIEIRRNRPLNAVNNHGDEEEDEEAEEEIVGDGGSGSDEEMVINRKMWSRDLSKSLDENPLRGYRISSSLPNVAPGNDLLDENHKFDQPMGPRAKSYATPSLDKLNLIPSGLPPLRMDQRDGLDRFVNHSAKYTRVASVGRLVTPRSPAGNAFDDDGDSDDDGTELTNGEDMLFNYGNIDSPIDFTNAQDVNSNNQKTCSIQKIDEGGRCIQDKMCMATATEAKASVDLHGDGKVDTPSVHMVGNDPNFENTVLATLHEHVGSESTSREEEEVLKMIRECLDLRKNYVYRELVAPWKKETEVKSSASNKNSDPFHFEPVEATAQHHFKMVDGVVHVYASENDTVDLFHVASSTRFFTDLHQLLKITSLGNVRSSCHHRLRFLEEKFRLHLLVKGDSEFLAQKSAPHRDFYNIRKVDTHVHHSACMNQKHLLRFIKSKLRKEPDEVVIFRDGKYMTLREVFESLDLSGHDLNVDLLDVHADKSTFHRFDKFNLKYNPCGQSRLREIFLKQDNLIQGRFLAEVTKQVLVDLEASKYQMAEYRISIYGRKQSEWDQLASWFVNNAIYSETAVWLIQLPRLYNVYKKLGIVTSFQNILDNVFIPLFEVTVDPNSHPQLHLFLMQVVGFDLVDDESKPERRPTKHMPTPAEWTNEFNPAYSYYAYYCYANLYTLNKLRESKGMPTIKLRPHCGEAGDVDHLAAAFLLCHNISHGINLRKSPVLQYLYYLAQIGLALSPLSNNSLFLDYHRNPFPMFFQRGLNVSLSSDDPLQIHLTKEALVEEYSVAAQVWKFSACDLCEIARNSVYQSGFSHSAKLHWHGDKYFLTGPEGNDIHKTNVPEIRIKFRYEAWEEEMQHVYSGEASLPVEVVP</sequence>
<feature type="compositionally biased region" description="Acidic residues" evidence="12">
    <location>
        <begin position="125"/>
        <end position="137"/>
    </location>
</feature>
<dbReference type="PROSITE" id="PS00485">
    <property type="entry name" value="A_DEAMINASE"/>
    <property type="match status" value="1"/>
</dbReference>
<keyword evidence="6 11" id="KW-0862">Zinc</keyword>
<feature type="binding site" evidence="10">
    <location>
        <position position="796"/>
    </location>
    <ligand>
        <name>substrate</name>
    </ligand>
</feature>